<accession>A0ABR0JZ30</accession>
<comment type="caution">
    <text evidence="2">The sequence shown here is derived from an EMBL/GenBank/DDBJ whole genome shotgun (WGS) entry which is preliminary data.</text>
</comment>
<evidence type="ECO:0000313" key="2">
    <source>
        <dbReference type="EMBL" id="KAK5080023.1"/>
    </source>
</evidence>
<organism evidence="2 3">
    <name type="scientific">Lithohypha guttulata</name>
    <dbReference type="NCBI Taxonomy" id="1690604"/>
    <lineage>
        <taxon>Eukaryota</taxon>
        <taxon>Fungi</taxon>
        <taxon>Dikarya</taxon>
        <taxon>Ascomycota</taxon>
        <taxon>Pezizomycotina</taxon>
        <taxon>Eurotiomycetes</taxon>
        <taxon>Chaetothyriomycetidae</taxon>
        <taxon>Chaetothyriales</taxon>
        <taxon>Trichomeriaceae</taxon>
        <taxon>Lithohypha</taxon>
    </lineage>
</organism>
<protein>
    <submittedName>
        <fullName evidence="2">Uncharacterized protein</fullName>
    </submittedName>
</protein>
<feature type="region of interest" description="Disordered" evidence="1">
    <location>
        <begin position="137"/>
        <end position="159"/>
    </location>
</feature>
<proteinExistence type="predicted"/>
<feature type="compositionally biased region" description="Low complexity" evidence="1">
    <location>
        <begin position="40"/>
        <end position="54"/>
    </location>
</feature>
<gene>
    <name evidence="2" type="ORF">LTR24_008730</name>
</gene>
<evidence type="ECO:0000313" key="3">
    <source>
        <dbReference type="Proteomes" id="UP001345013"/>
    </source>
</evidence>
<keyword evidence="3" id="KW-1185">Reference proteome</keyword>
<feature type="compositionally biased region" description="Polar residues" evidence="1">
    <location>
        <begin position="69"/>
        <end position="84"/>
    </location>
</feature>
<dbReference type="Proteomes" id="UP001345013">
    <property type="component" value="Unassembled WGS sequence"/>
</dbReference>
<feature type="region of interest" description="Disordered" evidence="1">
    <location>
        <begin position="1"/>
        <end position="116"/>
    </location>
</feature>
<evidence type="ECO:0000256" key="1">
    <source>
        <dbReference type="SAM" id="MobiDB-lite"/>
    </source>
</evidence>
<feature type="compositionally biased region" description="Basic and acidic residues" evidence="1">
    <location>
        <begin position="23"/>
        <end position="37"/>
    </location>
</feature>
<name>A0ABR0JZ30_9EURO</name>
<dbReference type="EMBL" id="JAVRRG010000160">
    <property type="protein sequence ID" value="KAK5080023.1"/>
    <property type="molecule type" value="Genomic_DNA"/>
</dbReference>
<sequence length="159" mass="17748">MASTAADLAIDRLNHSISSNDSTDDKRLEHAPGEPDQTHTSSSKPTSSYRSRSPLHSAVRSPSPERVNHQLSHSMTTHTRNPSYVGTRPPDKADIDEEGNAARRRRSASPRGVRQLQRECDTLVLILEKQRYEGAMRRKKQSEVQNQVSVELDYGSDDG</sequence>
<reference evidence="2 3" key="1">
    <citation type="submission" date="2023-08" db="EMBL/GenBank/DDBJ databases">
        <title>Black Yeasts Isolated from many extreme environments.</title>
        <authorList>
            <person name="Coleine C."/>
            <person name="Stajich J.E."/>
            <person name="Selbmann L."/>
        </authorList>
    </citation>
    <scope>NUCLEOTIDE SEQUENCE [LARGE SCALE GENOMIC DNA]</scope>
    <source>
        <strain evidence="2 3">CCFEE 5885</strain>
    </source>
</reference>